<evidence type="ECO:0000256" key="1">
    <source>
        <dbReference type="ARBA" id="ARBA00022729"/>
    </source>
</evidence>
<evidence type="ECO:0000313" key="5">
    <source>
        <dbReference type="Proteomes" id="UP001595816"/>
    </source>
</evidence>
<dbReference type="Pfam" id="PF00496">
    <property type="entry name" value="SBP_bac_5"/>
    <property type="match status" value="1"/>
</dbReference>
<dbReference type="Proteomes" id="UP001595816">
    <property type="component" value="Unassembled WGS sequence"/>
</dbReference>
<dbReference type="RefSeq" id="WP_253763477.1">
    <property type="nucleotide sequence ID" value="NZ_JAMZDZ010000001.1"/>
</dbReference>
<feature type="chain" id="PRO_5046280305" evidence="2">
    <location>
        <begin position="26"/>
        <end position="504"/>
    </location>
</feature>
<keyword evidence="5" id="KW-1185">Reference proteome</keyword>
<feature type="signal peptide" evidence="2">
    <location>
        <begin position="1"/>
        <end position="25"/>
    </location>
</feature>
<name>A0ABV8LLS9_9ACTN</name>
<feature type="domain" description="Solute-binding protein family 5" evidence="3">
    <location>
        <begin position="78"/>
        <end position="417"/>
    </location>
</feature>
<evidence type="ECO:0000313" key="4">
    <source>
        <dbReference type="EMBL" id="MFC4131926.1"/>
    </source>
</evidence>
<dbReference type="PANTHER" id="PTHR30290">
    <property type="entry name" value="PERIPLASMIC BINDING COMPONENT OF ABC TRANSPORTER"/>
    <property type="match status" value="1"/>
</dbReference>
<evidence type="ECO:0000256" key="2">
    <source>
        <dbReference type="SAM" id="SignalP"/>
    </source>
</evidence>
<dbReference type="EMBL" id="JBHSAY010000008">
    <property type="protein sequence ID" value="MFC4131926.1"/>
    <property type="molecule type" value="Genomic_DNA"/>
</dbReference>
<dbReference type="InterPro" id="IPR000914">
    <property type="entry name" value="SBP_5_dom"/>
</dbReference>
<dbReference type="PANTHER" id="PTHR30290:SF38">
    <property type="entry name" value="D,D-DIPEPTIDE-BINDING PERIPLASMIC PROTEIN DDPA-RELATED"/>
    <property type="match status" value="1"/>
</dbReference>
<evidence type="ECO:0000259" key="3">
    <source>
        <dbReference type="Pfam" id="PF00496"/>
    </source>
</evidence>
<accession>A0ABV8LLS9</accession>
<organism evidence="4 5">
    <name type="scientific">Hamadaea flava</name>
    <dbReference type="NCBI Taxonomy" id="1742688"/>
    <lineage>
        <taxon>Bacteria</taxon>
        <taxon>Bacillati</taxon>
        <taxon>Actinomycetota</taxon>
        <taxon>Actinomycetes</taxon>
        <taxon>Micromonosporales</taxon>
        <taxon>Micromonosporaceae</taxon>
        <taxon>Hamadaea</taxon>
    </lineage>
</organism>
<dbReference type="InterPro" id="IPR039424">
    <property type="entry name" value="SBP_5"/>
</dbReference>
<keyword evidence="1 2" id="KW-0732">Signal</keyword>
<reference evidence="5" key="1">
    <citation type="journal article" date="2019" name="Int. J. Syst. Evol. Microbiol.">
        <title>The Global Catalogue of Microorganisms (GCM) 10K type strain sequencing project: providing services to taxonomists for standard genome sequencing and annotation.</title>
        <authorList>
            <consortium name="The Broad Institute Genomics Platform"/>
            <consortium name="The Broad Institute Genome Sequencing Center for Infectious Disease"/>
            <person name="Wu L."/>
            <person name="Ma J."/>
        </authorList>
    </citation>
    <scope>NUCLEOTIDE SEQUENCE [LARGE SCALE GENOMIC DNA]</scope>
    <source>
        <strain evidence="5">CGMCC 4.7289</strain>
    </source>
</reference>
<gene>
    <name evidence="4" type="ORF">ACFOZ4_15055</name>
</gene>
<dbReference type="SUPFAM" id="SSF53850">
    <property type="entry name" value="Periplasmic binding protein-like II"/>
    <property type="match status" value="1"/>
</dbReference>
<dbReference type="CDD" id="cd08496">
    <property type="entry name" value="PBP2_NikA_DppA_OppA_like_9"/>
    <property type="match status" value="1"/>
</dbReference>
<comment type="caution">
    <text evidence="4">The sequence shown here is derived from an EMBL/GenBank/DDBJ whole genome shotgun (WGS) entry which is preliminary data.</text>
</comment>
<proteinExistence type="predicted"/>
<dbReference type="Gene3D" id="3.90.76.10">
    <property type="entry name" value="Dipeptide-binding Protein, Domain 1"/>
    <property type="match status" value="1"/>
</dbReference>
<dbReference type="Gene3D" id="3.10.105.10">
    <property type="entry name" value="Dipeptide-binding Protein, Domain 3"/>
    <property type="match status" value="1"/>
</dbReference>
<sequence length="504" mass="53685">MTISRYRRLAAAAAALLALATTACAGTNSGSAGEATLRWAAALPAHWDPVVSGSGAQFRILSLAYASLTEIDEQGKAAPSLAQSWDYNSTGDEVTFHLRPNLTFTDGEPLNAQAVKQYLDRAKTQQNSALFGDLTSIKEIVAANDTDVVIKLTQVDYQIPLLLGERVAQITSPKAAQDPAKLDQNPIGAGPFVVTEFVPGSHVYFKKNPGYWDAANIHIDRVELHAAPDAATIVSSLQTGVYDLAYLDPAQVKAAKASGLDVVFQPGFNAANISVNVNKKPFDNPKVVDALRYAVNRQEFVDKVTFGYGKATDQPFPPGYVAYDEKSANQYPYDVTKAKQLLGEAGYQPGQISVDLVIPAQSTAAEIVQSQLAAIGVKVAIKVDPNWSTPFFAKDLALSLYGTTGRESPVQTLTAHFGPNGPLNLSTPYEPEGFEAAVSAARRTPLESPDYAATLQAATRAGLASRALIFTYSQPNIFVKSSKVSALPAIPGQIHWTGVTVAAS</sequence>
<dbReference type="PROSITE" id="PS51257">
    <property type="entry name" value="PROKAR_LIPOPROTEIN"/>
    <property type="match status" value="1"/>
</dbReference>
<protein>
    <submittedName>
        <fullName evidence="4">ABC transporter substrate-binding protein</fullName>
    </submittedName>
</protein>
<dbReference type="Gene3D" id="3.40.190.10">
    <property type="entry name" value="Periplasmic binding protein-like II"/>
    <property type="match status" value="1"/>
</dbReference>